<proteinExistence type="inferred from homology"/>
<keyword evidence="4" id="KW-0378">Hydrolase</keyword>
<dbReference type="Pfam" id="PF13892">
    <property type="entry name" value="DBINO"/>
    <property type="match status" value="2"/>
</dbReference>
<keyword evidence="4" id="KW-0238">DNA-binding</keyword>
<accession>A0A183SA59</accession>
<evidence type="ECO:0000256" key="1">
    <source>
        <dbReference type="ARBA" id="ARBA00004123"/>
    </source>
</evidence>
<comment type="function">
    <text evidence="4">ATPase component of the INO80 complex which remodels chromatin by shifting nucleosomes and is involved in DNA repair.</text>
</comment>
<name>A0A183SA59_SCHSO</name>
<comment type="subcellular location">
    <subcellularLocation>
        <location evidence="1 4">Nucleus</location>
    </subcellularLocation>
</comment>
<dbReference type="PANTHER" id="PTHR45685">
    <property type="entry name" value="HELICASE SRCAP-RELATED"/>
    <property type="match status" value="1"/>
</dbReference>
<keyword evidence="2" id="KW-0547">Nucleotide-binding</keyword>
<reference evidence="8" key="1">
    <citation type="submission" date="2016-06" db="UniProtKB">
        <authorList>
            <consortium name="WormBaseParasite"/>
        </authorList>
    </citation>
    <scope>IDENTIFICATION</scope>
</reference>
<dbReference type="GO" id="GO:0003677">
    <property type="term" value="F:DNA binding"/>
    <property type="evidence" value="ECO:0007669"/>
    <property type="project" value="UniProtKB-UniRule"/>
</dbReference>
<evidence type="ECO:0000313" key="8">
    <source>
        <dbReference type="WBParaSite" id="SSLN_0000115301-mRNA-1"/>
    </source>
</evidence>
<keyword evidence="3 4" id="KW-0067">ATP-binding</keyword>
<keyword evidence="4" id="KW-0234">DNA repair</keyword>
<feature type="region of interest" description="Disordered" evidence="6">
    <location>
        <begin position="338"/>
        <end position="361"/>
    </location>
</feature>
<dbReference type="WBParaSite" id="SSLN_0000115301-mRNA-1">
    <property type="protein sequence ID" value="SSLN_0000115301-mRNA-1"/>
    <property type="gene ID" value="SSLN_0000115301"/>
</dbReference>
<dbReference type="GO" id="GO:0031011">
    <property type="term" value="C:Ino80 complex"/>
    <property type="evidence" value="ECO:0007669"/>
    <property type="project" value="UniProtKB-UniRule"/>
</dbReference>
<dbReference type="InterPro" id="IPR020838">
    <property type="entry name" value="DBINO"/>
</dbReference>
<dbReference type="EC" id="3.6.4.-" evidence="4"/>
<feature type="domain" description="DBINO" evidence="7">
    <location>
        <begin position="207"/>
        <end position="332"/>
    </location>
</feature>
<dbReference type="GO" id="GO:0006338">
    <property type="term" value="P:chromatin remodeling"/>
    <property type="evidence" value="ECO:0007669"/>
    <property type="project" value="UniProtKB-UniRule"/>
</dbReference>
<organism evidence="8">
    <name type="scientific">Schistocephalus solidus</name>
    <name type="common">Tapeworm</name>
    <dbReference type="NCBI Taxonomy" id="70667"/>
    <lineage>
        <taxon>Eukaryota</taxon>
        <taxon>Metazoa</taxon>
        <taxon>Spiralia</taxon>
        <taxon>Lophotrochozoa</taxon>
        <taxon>Platyhelminthes</taxon>
        <taxon>Cestoda</taxon>
        <taxon>Eucestoda</taxon>
        <taxon>Diphyllobothriidea</taxon>
        <taxon>Diphyllobothriidae</taxon>
        <taxon>Schistocephalus</taxon>
    </lineage>
</organism>
<dbReference type="PROSITE" id="PS51413">
    <property type="entry name" value="DBINO"/>
    <property type="match status" value="1"/>
</dbReference>
<feature type="region of interest" description="Disordered" evidence="6">
    <location>
        <begin position="56"/>
        <end position="91"/>
    </location>
</feature>
<keyword evidence="5" id="KW-0175">Coiled coil</keyword>
<evidence type="ECO:0000256" key="2">
    <source>
        <dbReference type="ARBA" id="ARBA00022741"/>
    </source>
</evidence>
<dbReference type="InterPro" id="IPR050520">
    <property type="entry name" value="INO80/SWR1_helicase"/>
</dbReference>
<evidence type="ECO:0000256" key="3">
    <source>
        <dbReference type="ARBA" id="ARBA00022840"/>
    </source>
</evidence>
<evidence type="ECO:0000259" key="7">
    <source>
        <dbReference type="PROSITE" id="PS51413"/>
    </source>
</evidence>
<dbReference type="GO" id="GO:0016887">
    <property type="term" value="F:ATP hydrolysis activity"/>
    <property type="evidence" value="ECO:0007669"/>
    <property type="project" value="TreeGrafter"/>
</dbReference>
<dbReference type="GO" id="GO:0005524">
    <property type="term" value="F:ATP binding"/>
    <property type="evidence" value="ECO:0007669"/>
    <property type="project" value="UniProtKB-UniRule"/>
</dbReference>
<dbReference type="GO" id="GO:0006281">
    <property type="term" value="P:DNA repair"/>
    <property type="evidence" value="ECO:0007669"/>
    <property type="project" value="UniProtKB-UniRule"/>
</dbReference>
<dbReference type="AlphaFoldDB" id="A0A183SA59"/>
<evidence type="ECO:0000256" key="5">
    <source>
        <dbReference type="SAM" id="Coils"/>
    </source>
</evidence>
<protein>
    <recommendedName>
        <fullName evidence="4">Chromatin-remodeling ATPase INO80</fullName>
        <ecNumber evidence="4">3.6.4.-</ecNumber>
    </recommendedName>
</protein>
<comment type="catalytic activity">
    <reaction evidence="4">
        <text>ATP + H2O = ADP + phosphate + H(+)</text>
        <dbReference type="Rhea" id="RHEA:13065"/>
        <dbReference type="ChEBI" id="CHEBI:15377"/>
        <dbReference type="ChEBI" id="CHEBI:15378"/>
        <dbReference type="ChEBI" id="CHEBI:30616"/>
        <dbReference type="ChEBI" id="CHEBI:43474"/>
        <dbReference type="ChEBI" id="CHEBI:456216"/>
    </reaction>
</comment>
<dbReference type="GO" id="GO:0042393">
    <property type="term" value="F:histone binding"/>
    <property type="evidence" value="ECO:0007669"/>
    <property type="project" value="TreeGrafter"/>
</dbReference>
<dbReference type="PANTHER" id="PTHR45685:SF2">
    <property type="entry name" value="CHROMATIN-REMODELING ATPASE INO80"/>
    <property type="match status" value="1"/>
</dbReference>
<comment type="subunit">
    <text evidence="4">Component of the INO80 chromatin-remodeling complex.</text>
</comment>
<evidence type="ECO:0000256" key="4">
    <source>
        <dbReference type="RuleBase" id="RU368001"/>
    </source>
</evidence>
<keyword evidence="4" id="KW-0227">DNA damage</keyword>
<comment type="domain">
    <text evidence="4">The DBINO region is involved in binding to DNA.</text>
</comment>
<comment type="similarity">
    <text evidence="4">Belongs to the SNF2/RAD54 helicase family.</text>
</comment>
<evidence type="ECO:0000256" key="6">
    <source>
        <dbReference type="SAM" id="MobiDB-lite"/>
    </source>
</evidence>
<feature type="coiled-coil region" evidence="5">
    <location>
        <begin position="278"/>
        <end position="308"/>
    </location>
</feature>
<sequence>LNLAVPSLCRNLAAVQSQVRLIAQWREEAKKKIRKISTKERQRIINSVRAYNFQDLVDRSKPNGSSNSDTDAAEDDKEKNSHRNSRRSGSRYSDYCSDDYLDEEDQEDDLTRFVRRQREACSARLAAGRPSIRRMSPDSVRSAQFTAVETESITATGNGGQLISKQERLYRALIKKCVGKATRLRATIRRDKMLMARRAARDCARAVRQRVLQTQKPSRDPLNRARRLAREISAYWCLRGTVSEIGAGAGGSGSAGPGVDSGLHDSVAVGVAGGTGPVESAAAARRRAERALAEQRKADLELLEARRQQRKLNFLLTQTELYAHFMAKKMNVVGGGSGRVSRGSDTGEGIETSDIDIGKGGGGEEAVVPVACSDDSCQASNYSPVLDPDTVQILRRLEVAVSPAVGEEGEVVATGTSSATSALAKAAKEAADRLGVDDAEEYNKTVVPRCSFGWQRRQQRPIALPSTVALESVAGPHLLQLVLFGEPGPGEGSASYPVVGQFSSDQPHPRFCLVDSRRERTFQAVIMN</sequence>